<evidence type="ECO:0000256" key="35">
    <source>
        <dbReference type="ARBA" id="ARBA00076323"/>
    </source>
</evidence>
<dbReference type="EC" id="2.7.10.2" evidence="10"/>
<dbReference type="InterPro" id="IPR016024">
    <property type="entry name" value="ARM-type_fold"/>
</dbReference>
<evidence type="ECO:0000259" key="42">
    <source>
        <dbReference type="PROSITE" id="PS51189"/>
    </source>
</evidence>
<dbReference type="GO" id="GO:0005829">
    <property type="term" value="C:cytosol"/>
    <property type="evidence" value="ECO:0007669"/>
    <property type="project" value="UniProtKB-ARBA"/>
</dbReference>
<reference evidence="44" key="1">
    <citation type="submission" date="2023-04" db="EMBL/GenBank/DDBJ databases">
        <title>Chromosome-level genome of Chaenocephalus aceratus.</title>
        <authorList>
            <person name="Park H."/>
        </authorList>
    </citation>
    <scope>NUCLEOTIDE SEQUENCE</scope>
    <source>
        <strain evidence="44">DE</strain>
        <tissue evidence="44">Muscle</tissue>
    </source>
</reference>
<evidence type="ECO:0000256" key="5">
    <source>
        <dbReference type="ARBA" id="ARBA00004397"/>
    </source>
</evidence>
<dbReference type="GO" id="GO:0038202">
    <property type="term" value="P:TORC1 signaling"/>
    <property type="evidence" value="ECO:0007669"/>
    <property type="project" value="TreeGrafter"/>
</dbReference>
<evidence type="ECO:0000259" key="43">
    <source>
        <dbReference type="PROSITE" id="PS51190"/>
    </source>
</evidence>
<keyword evidence="18" id="KW-0547">Nucleotide-binding</keyword>
<evidence type="ECO:0000313" key="45">
    <source>
        <dbReference type="Proteomes" id="UP001228049"/>
    </source>
</evidence>
<keyword evidence="22" id="KW-0067">ATP-binding</keyword>
<keyword evidence="16" id="KW-0808">Transferase</keyword>
<keyword evidence="27" id="KW-0496">Mitochondrion</keyword>
<evidence type="ECO:0000256" key="25">
    <source>
        <dbReference type="ARBA" id="ARBA00022990"/>
    </source>
</evidence>
<evidence type="ECO:0000256" key="4">
    <source>
        <dbReference type="ARBA" id="ARBA00004322"/>
    </source>
</evidence>
<evidence type="ECO:0000256" key="24">
    <source>
        <dbReference type="ARBA" id="ARBA00022848"/>
    </source>
</evidence>
<dbReference type="PROSITE" id="PS51189">
    <property type="entry name" value="FAT"/>
    <property type="match status" value="1"/>
</dbReference>
<evidence type="ECO:0000256" key="11">
    <source>
        <dbReference type="ARBA" id="ARBA00012513"/>
    </source>
</evidence>
<dbReference type="SUPFAM" id="SSF56112">
    <property type="entry name" value="Protein kinase-like (PK-like)"/>
    <property type="match status" value="1"/>
</dbReference>
<dbReference type="GO" id="GO:0005741">
    <property type="term" value="C:mitochondrial outer membrane"/>
    <property type="evidence" value="ECO:0007669"/>
    <property type="project" value="UniProtKB-SubCell"/>
</dbReference>
<evidence type="ECO:0000256" key="12">
    <source>
        <dbReference type="ARBA" id="ARBA00022475"/>
    </source>
</evidence>
<comment type="catalytic activity">
    <reaction evidence="33">
        <text>L-seryl-[protein] + ATP = O-phospho-L-seryl-[protein] + ADP + H(+)</text>
        <dbReference type="Rhea" id="RHEA:17989"/>
        <dbReference type="Rhea" id="RHEA-COMP:9863"/>
        <dbReference type="Rhea" id="RHEA-COMP:11604"/>
        <dbReference type="ChEBI" id="CHEBI:15378"/>
        <dbReference type="ChEBI" id="CHEBI:29999"/>
        <dbReference type="ChEBI" id="CHEBI:30616"/>
        <dbReference type="ChEBI" id="CHEBI:83421"/>
        <dbReference type="ChEBI" id="CHEBI:456216"/>
        <dbReference type="EC" id="2.7.11.1"/>
    </reaction>
</comment>
<dbReference type="PANTHER" id="PTHR11139:SF9">
    <property type="entry name" value="SERINE_THREONINE-PROTEIN KINASE MTOR"/>
    <property type="match status" value="1"/>
</dbReference>
<evidence type="ECO:0000256" key="19">
    <source>
        <dbReference type="ARBA" id="ARBA00022777"/>
    </source>
</evidence>
<keyword evidence="30" id="KW-0539">Nucleus</keyword>
<dbReference type="GO" id="GO:0019216">
    <property type="term" value="P:regulation of lipid metabolic process"/>
    <property type="evidence" value="ECO:0007669"/>
    <property type="project" value="UniProtKB-ARBA"/>
</dbReference>
<feature type="region of interest" description="Disordered" evidence="40">
    <location>
        <begin position="750"/>
        <end position="794"/>
    </location>
</feature>
<evidence type="ECO:0000256" key="23">
    <source>
        <dbReference type="ARBA" id="ARBA00022843"/>
    </source>
</evidence>
<gene>
    <name evidence="44" type="ORF">KUDE01_017524</name>
</gene>
<keyword evidence="26" id="KW-0333">Golgi apparatus</keyword>
<dbReference type="FunFam" id="1.10.1070.11:FF:000058">
    <property type="entry name" value="MTOR isoform 6"/>
    <property type="match status" value="1"/>
</dbReference>
<dbReference type="InterPro" id="IPR057564">
    <property type="entry name" value="HEAT_ATR"/>
</dbReference>
<dbReference type="InterPro" id="IPR018936">
    <property type="entry name" value="PI3/4_kinase_CS"/>
</dbReference>
<comment type="caution">
    <text evidence="44">The sequence shown here is derived from an EMBL/GenBank/DDBJ whole genome shotgun (WGS) entry which is preliminary data.</text>
</comment>
<dbReference type="Pfam" id="PF08771">
    <property type="entry name" value="FRB_dom"/>
    <property type="match status" value="1"/>
</dbReference>
<dbReference type="FunFam" id="1.10.1070.11:FF:000074">
    <property type="entry name" value="DJ576K7.1 (FK506 binding protein 12-rapamycin associated protein 1)"/>
    <property type="match status" value="1"/>
</dbReference>
<dbReference type="InterPro" id="IPR000403">
    <property type="entry name" value="PI3/4_kinase_cat_dom"/>
</dbReference>
<dbReference type="GO" id="GO:0031932">
    <property type="term" value="C:TORC2 complex"/>
    <property type="evidence" value="ECO:0007669"/>
    <property type="project" value="TreeGrafter"/>
</dbReference>
<comment type="subcellular location">
    <subcellularLocation>
        <location evidence="1">Cell membrane</location>
        <topology evidence="1">Peripheral membrane protein</topology>
    </subcellularLocation>
    <subcellularLocation>
        <location evidence="3">Cytoplasmic vesicle</location>
        <location evidence="3">Phagosome</location>
    </subcellularLocation>
    <subcellularLocation>
        <location evidence="5">Endoplasmic reticulum membrane</location>
        <topology evidence="5">Peripheral membrane protein</topology>
        <orientation evidence="5">Cytoplasmic side</orientation>
    </subcellularLocation>
    <subcellularLocation>
        <location evidence="2">Golgi apparatus membrane</location>
        <topology evidence="2">Peripheral membrane protein</topology>
        <orientation evidence="2">Cytoplasmic side</orientation>
    </subcellularLocation>
    <subcellularLocation>
        <location evidence="8">Lysosome membrane</location>
        <topology evidence="8">Peripheral membrane protein</topology>
        <orientation evidence="8">Cytoplasmic side</orientation>
    </subcellularLocation>
    <subcellularLocation>
        <location evidence="6">Microsome membrane</location>
    </subcellularLocation>
    <subcellularLocation>
        <location evidence="7">Mitochondrion outer membrane</location>
        <topology evidence="7">Peripheral membrane protein</topology>
        <orientation evidence="7">Cytoplasmic side</orientation>
    </subcellularLocation>
    <subcellularLocation>
        <location evidence="4">Nucleus</location>
        <location evidence="4">PML body</location>
    </subcellularLocation>
</comment>
<evidence type="ECO:0000256" key="3">
    <source>
        <dbReference type="ARBA" id="ARBA00004262"/>
    </source>
</evidence>
<feature type="domain" description="FATC" evidence="43">
    <location>
        <begin position="1441"/>
        <end position="1473"/>
    </location>
</feature>
<dbReference type="PROSITE" id="PS50290">
    <property type="entry name" value="PI3_4_KINASE_3"/>
    <property type="match status" value="1"/>
</dbReference>
<keyword evidence="13" id="KW-0963">Cytoplasm</keyword>
<evidence type="ECO:0000256" key="37">
    <source>
        <dbReference type="ARBA" id="ARBA00078589"/>
    </source>
</evidence>
<sequence length="1473" mass="168301">AADKFILCQSQLMSLFTICPACCEETQGYVDQQEGTYIKIKQVCTTCGYERFWQNQPMLHRNIPACNLLLSRAIHFSGCMATQTIRMLKLFGLQCISASTFFRHQRLYTIPTIVQVWQNEQAGIIRELKEMGDSPGHCAKYGTYSLIEDRINKVLDLQLVQVANLGKALDAAAKERECEDLKLWRPAIINHLYWTAASTPDGDPDVMEAKWQSMVNHVQDIHEHDTPAFPCCAHPPLEGQARDKEWLEPGTTLLMAALHFNQNSSREVARTSDGEVRYAVRYPRFCKGGWVVRPIKEKPSYAYAAALMESLREGYSRSPETLRESSAVLSSTAPAPLSTSCQEIAKDEAGSSQKSINNKLQQPEAASGVLEYAMKHFGELEIQATWYEKLHEWEDALVAYDKKIDMNKEDPELILGRMRCLEALGEWGQLHQQCCEEWTLVSEETQAKMARMAAAAAWGLGHWDSMEEYTCMIPRDTHDGAFYRAVLALHQDLFSLAQQHGLVECIDKARDLLDAELTAMAGESYSRAYGAMVSCQMLSELEEVIQYKLVPERRDIIRETWWERLQGCQRIVEDWQRILMVRSLVISPHEDMRTWLKYASLCGRSGRLALAHKTLVLLLGVDPSKQLDHPLPTAHPHVTYAYMKYMWKSARKIDAFQHMQHFVQGMQQQAQHAIAAEDQQHKQELHKLMARCFLKLGEWQLSLQGINESTIPKVLQYYSHSTEHDRNWYKAWHAWAVMNFEAVLHYKHQNAGRDDKKKKRHASGGSANSEASNSDSEADSTDHSPVPSPGQKKASEDLSKTLLLYTVPAVQGFFRSISLSRGNNLQDTLRVLTLWFDYGHWPEVSEGLVEGIKTIQIDTWLQVIPQLIARIDTPRALVGRLIHQLLTDIGRYHPQALIYPLTVASKSTTTARHNAANKILKNMCEHCNTLVQQAILVSEELIRVAILWHEMWHEGLEEASRLYFGERNVKGMFAVLEPLHAMMERGPQTLKETSFNQAYGRDLMEAQDWCRKYMRSGNVKDLTQAWDLYYHVFRRISKQLPQLTSLELQYVSPKLLMCRDLELAVPGTYDPNQPIIRIQSIAASLQVITSKQRPRKLTIMGSNGNEFMFLLKGHEDLRQDERVMQLFGLVNTLLANDPASLRKNLSIQRYAVIPLSTNSGLIGWVPHCDTLHALIRDYREKKKILLNIEHRIMLRMAPDYDHLTLMEKVEVFEHAVNNTAGDDLAKLLWLKSPSSEVWFDRRTNYTRSLAVMSMVGYILGLGDRHPSNLMLDRLSGKILHIDFGDCFEVAMTREKFPEKIPFRLTRMLTNAMEVTGLDGNYRITCHTVMEVLREHRDSVMAVLEAFVYDPLLNWRLMDTNTKGNKRSRTRTDSYTAGSVETLEGIDLGETVHKKPGTTVPESIHSFIGDGMVQPEALNKKAIQIINRVRDKLTGRDFSHDETLDVPTQVELLIKQATSHENLCQCYIGWCPFW</sequence>
<dbReference type="GO" id="GO:0016605">
    <property type="term" value="C:PML body"/>
    <property type="evidence" value="ECO:0007669"/>
    <property type="project" value="UniProtKB-SubCell"/>
</dbReference>
<feature type="domain" description="PI3K/PI4K catalytic" evidence="41">
    <location>
        <begin position="1081"/>
        <end position="1394"/>
    </location>
</feature>
<organism evidence="44 45">
    <name type="scientific">Dissostichus eleginoides</name>
    <name type="common">Patagonian toothfish</name>
    <name type="synonym">Dissostichus amissus</name>
    <dbReference type="NCBI Taxonomy" id="100907"/>
    <lineage>
        <taxon>Eukaryota</taxon>
        <taxon>Metazoa</taxon>
        <taxon>Chordata</taxon>
        <taxon>Craniata</taxon>
        <taxon>Vertebrata</taxon>
        <taxon>Euteleostomi</taxon>
        <taxon>Actinopterygii</taxon>
        <taxon>Neopterygii</taxon>
        <taxon>Teleostei</taxon>
        <taxon>Neoteleostei</taxon>
        <taxon>Acanthomorphata</taxon>
        <taxon>Eupercaria</taxon>
        <taxon>Perciformes</taxon>
        <taxon>Notothenioidei</taxon>
        <taxon>Nototheniidae</taxon>
        <taxon>Dissostichus</taxon>
    </lineage>
</organism>
<evidence type="ECO:0000256" key="10">
    <source>
        <dbReference type="ARBA" id="ARBA00011903"/>
    </source>
</evidence>
<dbReference type="FunFam" id="3.30.1010.10:FF:000004">
    <property type="entry name" value="Serine/threonine-protein kinase TOR"/>
    <property type="match status" value="1"/>
</dbReference>
<dbReference type="Gene3D" id="3.30.1010.10">
    <property type="entry name" value="Phosphatidylinositol 3-kinase Catalytic Subunit, Chain A, domain 4"/>
    <property type="match status" value="1"/>
</dbReference>
<comment type="similarity">
    <text evidence="9">Belongs to the PI3/PI4-kinase family.</text>
</comment>
<keyword evidence="28" id="KW-0472">Membrane</keyword>
<evidence type="ECO:0000256" key="2">
    <source>
        <dbReference type="ARBA" id="ARBA00004255"/>
    </source>
</evidence>
<comment type="catalytic activity">
    <reaction evidence="32">
        <text>L-threonyl-[protein] + ATP = O-phospho-L-threonyl-[protein] + ADP + H(+)</text>
        <dbReference type="Rhea" id="RHEA:46608"/>
        <dbReference type="Rhea" id="RHEA-COMP:11060"/>
        <dbReference type="Rhea" id="RHEA-COMP:11605"/>
        <dbReference type="ChEBI" id="CHEBI:15378"/>
        <dbReference type="ChEBI" id="CHEBI:30013"/>
        <dbReference type="ChEBI" id="CHEBI:30616"/>
        <dbReference type="ChEBI" id="CHEBI:61977"/>
        <dbReference type="ChEBI" id="CHEBI:456216"/>
        <dbReference type="EC" id="2.7.11.1"/>
    </reaction>
</comment>
<dbReference type="Proteomes" id="UP001228049">
    <property type="component" value="Unassembled WGS sequence"/>
</dbReference>
<evidence type="ECO:0000256" key="7">
    <source>
        <dbReference type="ARBA" id="ARBA00004570"/>
    </source>
</evidence>
<evidence type="ECO:0000256" key="1">
    <source>
        <dbReference type="ARBA" id="ARBA00004202"/>
    </source>
</evidence>
<evidence type="ECO:0000256" key="9">
    <source>
        <dbReference type="ARBA" id="ARBA00011031"/>
    </source>
</evidence>
<dbReference type="Pfam" id="PF00454">
    <property type="entry name" value="PI3_PI4_kinase"/>
    <property type="match status" value="1"/>
</dbReference>
<evidence type="ECO:0000256" key="8">
    <source>
        <dbReference type="ARBA" id="ARBA00004630"/>
    </source>
</evidence>
<dbReference type="SMART" id="SM00146">
    <property type="entry name" value="PI3Kc"/>
    <property type="match status" value="1"/>
</dbReference>
<evidence type="ECO:0000256" key="38">
    <source>
        <dbReference type="ARBA" id="ARBA00082407"/>
    </source>
</evidence>
<feature type="non-terminal residue" evidence="44">
    <location>
        <position position="1473"/>
    </location>
</feature>
<evidence type="ECO:0000256" key="28">
    <source>
        <dbReference type="ARBA" id="ARBA00023136"/>
    </source>
</evidence>
<keyword evidence="31" id="KW-0968">Cytoplasmic vesicle</keyword>
<evidence type="ECO:0000313" key="44">
    <source>
        <dbReference type="EMBL" id="KAK1897996.1"/>
    </source>
</evidence>
<name>A0AAD9FE84_DISEL</name>
<keyword evidence="17" id="KW-0677">Repeat</keyword>
<dbReference type="InterPro" id="IPR026683">
    <property type="entry name" value="TOR_cat"/>
</dbReference>
<evidence type="ECO:0000256" key="6">
    <source>
        <dbReference type="ARBA" id="ARBA00004524"/>
    </source>
</evidence>
<dbReference type="InterPro" id="IPR036940">
    <property type="entry name" value="PI3/4_kinase_cat_sf"/>
</dbReference>
<dbReference type="Pfam" id="PF02259">
    <property type="entry name" value="FAT"/>
    <property type="match status" value="1"/>
</dbReference>
<keyword evidence="14" id="KW-1017">Isopeptide bond</keyword>
<dbReference type="PANTHER" id="PTHR11139">
    <property type="entry name" value="ATAXIA TELANGIECTASIA MUTATED ATM -RELATED"/>
    <property type="match status" value="1"/>
</dbReference>
<dbReference type="EMBL" id="JASDAP010000008">
    <property type="protein sequence ID" value="KAK1897996.1"/>
    <property type="molecule type" value="Genomic_DNA"/>
</dbReference>
<dbReference type="SUPFAM" id="SSF48371">
    <property type="entry name" value="ARM repeat"/>
    <property type="match status" value="1"/>
</dbReference>
<keyword evidence="19 44" id="KW-0418">Kinase</keyword>
<dbReference type="Pfam" id="PF23593">
    <property type="entry name" value="HEAT_ATR"/>
    <property type="match status" value="1"/>
</dbReference>
<proteinExistence type="inferred from homology"/>
<dbReference type="GO" id="GO:0005765">
    <property type="term" value="C:lysosomal membrane"/>
    <property type="evidence" value="ECO:0007669"/>
    <property type="project" value="UniProtKB-SubCell"/>
</dbReference>
<evidence type="ECO:0000256" key="39">
    <source>
        <dbReference type="ARBA" id="ARBA00083003"/>
    </source>
</evidence>
<evidence type="ECO:0000256" key="36">
    <source>
        <dbReference type="ARBA" id="ARBA00078277"/>
    </source>
</evidence>
<evidence type="ECO:0000256" key="21">
    <source>
        <dbReference type="ARBA" id="ARBA00022824"/>
    </source>
</evidence>
<evidence type="ECO:0000256" key="16">
    <source>
        <dbReference type="ARBA" id="ARBA00022679"/>
    </source>
</evidence>
<dbReference type="GO" id="GO:0004715">
    <property type="term" value="F:non-membrane spanning protein tyrosine kinase activity"/>
    <property type="evidence" value="ECO:0007669"/>
    <property type="project" value="UniProtKB-EC"/>
</dbReference>
<dbReference type="InterPro" id="IPR050517">
    <property type="entry name" value="DDR_Repair_Kinase"/>
</dbReference>
<dbReference type="FunFam" id="1.20.120.150:FF:000001">
    <property type="entry name" value="Serine/threonine-protein kinase TOR"/>
    <property type="match status" value="1"/>
</dbReference>
<dbReference type="GO" id="GO:0005524">
    <property type="term" value="F:ATP binding"/>
    <property type="evidence" value="ECO:0007669"/>
    <property type="project" value="UniProtKB-KW"/>
</dbReference>
<keyword evidence="29" id="KW-0458">Lysosome</keyword>
<dbReference type="GO" id="GO:0005886">
    <property type="term" value="C:plasma membrane"/>
    <property type="evidence" value="ECO:0007669"/>
    <property type="project" value="UniProtKB-SubCell"/>
</dbReference>
<keyword evidence="25" id="KW-0007">Acetylation</keyword>
<dbReference type="SUPFAM" id="SSF47212">
    <property type="entry name" value="FKBP12-rapamycin-binding domain of FKBP-rapamycin-associated protein (FRAP)"/>
    <property type="match status" value="1"/>
</dbReference>
<evidence type="ECO:0000256" key="26">
    <source>
        <dbReference type="ARBA" id="ARBA00023034"/>
    </source>
</evidence>
<evidence type="ECO:0000256" key="31">
    <source>
        <dbReference type="ARBA" id="ARBA00023329"/>
    </source>
</evidence>
<evidence type="ECO:0000256" key="18">
    <source>
        <dbReference type="ARBA" id="ARBA00022741"/>
    </source>
</evidence>
<dbReference type="GO" id="GO:0045335">
    <property type="term" value="C:phagocytic vesicle"/>
    <property type="evidence" value="ECO:0007669"/>
    <property type="project" value="UniProtKB-SubCell"/>
</dbReference>
<evidence type="ECO:0000256" key="17">
    <source>
        <dbReference type="ARBA" id="ARBA00022737"/>
    </source>
</evidence>
<dbReference type="InterPro" id="IPR003152">
    <property type="entry name" value="FATC_dom"/>
</dbReference>
<dbReference type="Gene3D" id="1.10.1070.11">
    <property type="entry name" value="Phosphatidylinositol 3-/4-kinase, catalytic domain"/>
    <property type="match status" value="1"/>
</dbReference>
<dbReference type="GO" id="GO:0009891">
    <property type="term" value="P:positive regulation of biosynthetic process"/>
    <property type="evidence" value="ECO:0007669"/>
    <property type="project" value="UniProtKB-ARBA"/>
</dbReference>
<evidence type="ECO:0000256" key="34">
    <source>
        <dbReference type="ARBA" id="ARBA00051942"/>
    </source>
</evidence>
<dbReference type="GO" id="GO:0031931">
    <property type="term" value="C:TORC1 complex"/>
    <property type="evidence" value="ECO:0007669"/>
    <property type="project" value="TreeGrafter"/>
</dbReference>
<feature type="compositionally biased region" description="Basic residues" evidence="40">
    <location>
        <begin position="750"/>
        <end position="762"/>
    </location>
</feature>
<evidence type="ECO:0000256" key="30">
    <source>
        <dbReference type="ARBA" id="ARBA00023242"/>
    </source>
</evidence>
<dbReference type="GO" id="GO:0045597">
    <property type="term" value="P:positive regulation of cell differentiation"/>
    <property type="evidence" value="ECO:0007669"/>
    <property type="project" value="UniProtKB-ARBA"/>
</dbReference>
<dbReference type="GO" id="GO:0000139">
    <property type="term" value="C:Golgi membrane"/>
    <property type="evidence" value="ECO:0007669"/>
    <property type="project" value="UniProtKB-SubCell"/>
</dbReference>
<dbReference type="SMART" id="SM01343">
    <property type="entry name" value="FATC"/>
    <property type="match status" value="1"/>
</dbReference>
<dbReference type="PROSITE" id="PS00916">
    <property type="entry name" value="PI3_4_KINASE_2"/>
    <property type="match status" value="1"/>
</dbReference>
<dbReference type="InterPro" id="IPR003151">
    <property type="entry name" value="PIK-rel_kinase_FAT"/>
</dbReference>
<dbReference type="EC" id="2.7.11.1" evidence="11"/>
<dbReference type="InterPro" id="IPR014009">
    <property type="entry name" value="PIK_FAT"/>
</dbReference>
<evidence type="ECO:0000259" key="41">
    <source>
        <dbReference type="PROSITE" id="PS50290"/>
    </source>
</evidence>
<keyword evidence="24" id="KW-0492">Microsome</keyword>
<keyword evidence="23" id="KW-0832">Ubl conjugation</keyword>
<dbReference type="InterPro" id="IPR011009">
    <property type="entry name" value="Kinase-like_dom_sf"/>
</dbReference>
<keyword evidence="20" id="KW-1000">Mitochondrion outer membrane</keyword>
<dbReference type="Pfam" id="PF02260">
    <property type="entry name" value="FATC"/>
    <property type="match status" value="1"/>
</dbReference>
<feature type="compositionally biased region" description="Low complexity" evidence="40">
    <location>
        <begin position="763"/>
        <end position="775"/>
    </location>
</feature>
<keyword evidence="12" id="KW-1003">Cell membrane</keyword>
<keyword evidence="45" id="KW-1185">Reference proteome</keyword>
<evidence type="ECO:0000256" key="33">
    <source>
        <dbReference type="ARBA" id="ARBA00048679"/>
    </source>
</evidence>
<dbReference type="Gene3D" id="1.20.120.150">
    <property type="entry name" value="FKBP12-rapamycin binding domain"/>
    <property type="match status" value="1"/>
</dbReference>
<evidence type="ECO:0000256" key="14">
    <source>
        <dbReference type="ARBA" id="ARBA00022499"/>
    </source>
</evidence>
<keyword evidence="21" id="KW-0256">Endoplasmic reticulum</keyword>
<dbReference type="PROSITE" id="PS00915">
    <property type="entry name" value="PI3_4_KINASE_1"/>
    <property type="match status" value="1"/>
</dbReference>
<evidence type="ECO:0000256" key="27">
    <source>
        <dbReference type="ARBA" id="ARBA00023128"/>
    </source>
</evidence>
<dbReference type="GO" id="GO:0005789">
    <property type="term" value="C:endoplasmic reticulum membrane"/>
    <property type="evidence" value="ECO:0007669"/>
    <property type="project" value="UniProtKB-SubCell"/>
</dbReference>
<accession>A0AAD9FE84</accession>
<evidence type="ECO:0000256" key="15">
    <source>
        <dbReference type="ARBA" id="ARBA00022553"/>
    </source>
</evidence>
<evidence type="ECO:0000256" key="22">
    <source>
        <dbReference type="ARBA" id="ARBA00022840"/>
    </source>
</evidence>
<evidence type="ECO:0000256" key="32">
    <source>
        <dbReference type="ARBA" id="ARBA00047899"/>
    </source>
</evidence>
<dbReference type="PROSITE" id="PS51190">
    <property type="entry name" value="FATC"/>
    <property type="match status" value="1"/>
</dbReference>
<evidence type="ECO:0000256" key="20">
    <source>
        <dbReference type="ARBA" id="ARBA00022787"/>
    </source>
</evidence>
<keyword evidence="15" id="KW-0597">Phosphoprotein</keyword>
<feature type="domain" description="FAT" evidence="42">
    <location>
        <begin position="359"/>
        <end position="907"/>
    </location>
</feature>
<protein>
    <recommendedName>
        <fullName evidence="38">FK506-binding protein 12-rapamycin complex-associated protein 1</fullName>
        <ecNumber evidence="10">2.7.10.2</ecNumber>
        <ecNumber evidence="11">2.7.11.1</ecNumber>
    </recommendedName>
    <alternativeName>
        <fullName evidence="39">FKBP12-rapamycin complex-associated protein</fullName>
    </alternativeName>
    <alternativeName>
        <fullName evidence="36">Mammalian target of rapamycin</fullName>
    </alternativeName>
    <alternativeName>
        <fullName evidence="35">Rapamycin target protein 1</fullName>
    </alternativeName>
    <alternativeName>
        <fullName evidence="37">Tyrosine-protein kinase mTOR</fullName>
    </alternativeName>
</protein>
<dbReference type="SMART" id="SM01345">
    <property type="entry name" value="Rapamycin_bind"/>
    <property type="match status" value="1"/>
</dbReference>
<comment type="catalytic activity">
    <reaction evidence="34">
        <text>L-tyrosyl-[protein] + ATP = O-phospho-L-tyrosyl-[protein] + ADP + H(+)</text>
        <dbReference type="Rhea" id="RHEA:10596"/>
        <dbReference type="Rhea" id="RHEA-COMP:10136"/>
        <dbReference type="Rhea" id="RHEA-COMP:20101"/>
        <dbReference type="ChEBI" id="CHEBI:15378"/>
        <dbReference type="ChEBI" id="CHEBI:30616"/>
        <dbReference type="ChEBI" id="CHEBI:46858"/>
        <dbReference type="ChEBI" id="CHEBI:61978"/>
        <dbReference type="ChEBI" id="CHEBI:456216"/>
        <dbReference type="EC" id="2.7.10.2"/>
    </reaction>
    <physiologicalReaction direction="left-to-right" evidence="34">
        <dbReference type="Rhea" id="RHEA:10597"/>
    </physiologicalReaction>
</comment>
<evidence type="ECO:0000256" key="29">
    <source>
        <dbReference type="ARBA" id="ARBA00023228"/>
    </source>
</evidence>
<dbReference type="InterPro" id="IPR036738">
    <property type="entry name" value="FRB_sf"/>
</dbReference>
<dbReference type="GO" id="GO:0004674">
    <property type="term" value="F:protein serine/threonine kinase activity"/>
    <property type="evidence" value="ECO:0007669"/>
    <property type="project" value="UniProtKB-EC"/>
</dbReference>
<evidence type="ECO:0000256" key="40">
    <source>
        <dbReference type="SAM" id="MobiDB-lite"/>
    </source>
</evidence>
<evidence type="ECO:0000256" key="13">
    <source>
        <dbReference type="ARBA" id="ARBA00022490"/>
    </source>
</evidence>
<dbReference type="CDD" id="cd05169">
    <property type="entry name" value="PIKKc_TOR"/>
    <property type="match status" value="1"/>
</dbReference>
<dbReference type="InterPro" id="IPR009076">
    <property type="entry name" value="FRB_dom"/>
</dbReference>
<dbReference type="GO" id="GO:0044877">
    <property type="term" value="F:protein-containing complex binding"/>
    <property type="evidence" value="ECO:0007669"/>
    <property type="project" value="InterPro"/>
</dbReference>
<dbReference type="GO" id="GO:0016242">
    <property type="term" value="P:negative regulation of macroautophagy"/>
    <property type="evidence" value="ECO:0007669"/>
    <property type="project" value="TreeGrafter"/>
</dbReference>